<dbReference type="PANTHER" id="PTHR43289:SF6">
    <property type="entry name" value="SERINE_THREONINE-PROTEIN KINASE NEKL-3"/>
    <property type="match status" value="1"/>
</dbReference>
<keyword evidence="9" id="KW-1185">Reference proteome</keyword>
<dbReference type="PROSITE" id="PS00108">
    <property type="entry name" value="PROTEIN_KINASE_ST"/>
    <property type="match status" value="1"/>
</dbReference>
<keyword evidence="1" id="KW-0808">Transferase</keyword>
<evidence type="ECO:0000313" key="8">
    <source>
        <dbReference type="EMBL" id="GHC59766.1"/>
    </source>
</evidence>
<reference evidence="8" key="2">
    <citation type="submission" date="2020-09" db="EMBL/GenBank/DDBJ databases">
        <authorList>
            <person name="Sun Q."/>
            <person name="Kim S."/>
        </authorList>
    </citation>
    <scope>NUCLEOTIDE SEQUENCE</scope>
    <source>
        <strain evidence="8">KCTC 12988</strain>
    </source>
</reference>
<dbReference type="AlphaFoldDB" id="A0A918WMG8"/>
<comment type="caution">
    <text evidence="8">The sequence shown here is derived from an EMBL/GenBank/DDBJ whole genome shotgun (WGS) entry which is preliminary data.</text>
</comment>
<dbReference type="PANTHER" id="PTHR43289">
    <property type="entry name" value="MITOGEN-ACTIVATED PROTEIN KINASE KINASE KINASE 20-RELATED"/>
    <property type="match status" value="1"/>
</dbReference>
<gene>
    <name evidence="8" type="ORF">GCM10007100_28760</name>
</gene>
<dbReference type="InterPro" id="IPR011009">
    <property type="entry name" value="Kinase-like_dom_sf"/>
</dbReference>
<dbReference type="Pfam" id="PF00069">
    <property type="entry name" value="Pkinase"/>
    <property type="match status" value="1"/>
</dbReference>
<dbReference type="PROSITE" id="PS50011">
    <property type="entry name" value="PROTEIN_KINASE_DOM"/>
    <property type="match status" value="1"/>
</dbReference>
<feature type="domain" description="Protein kinase" evidence="7">
    <location>
        <begin position="31"/>
        <end position="303"/>
    </location>
</feature>
<protein>
    <recommendedName>
        <fullName evidence="7">Protein kinase domain-containing protein</fullName>
    </recommendedName>
</protein>
<evidence type="ECO:0000256" key="1">
    <source>
        <dbReference type="ARBA" id="ARBA00022679"/>
    </source>
</evidence>
<dbReference type="InterPro" id="IPR014039">
    <property type="entry name" value="Transl_elong_EFTs/EF1B_dimer"/>
</dbReference>
<dbReference type="InterPro" id="IPR008271">
    <property type="entry name" value="Ser/Thr_kinase_AS"/>
</dbReference>
<dbReference type="GO" id="GO:0004674">
    <property type="term" value="F:protein serine/threonine kinase activity"/>
    <property type="evidence" value="ECO:0007669"/>
    <property type="project" value="TreeGrafter"/>
</dbReference>
<keyword evidence="3" id="KW-0418">Kinase</keyword>
<dbReference type="Gene3D" id="1.10.510.10">
    <property type="entry name" value="Transferase(Phosphotransferase) domain 1"/>
    <property type="match status" value="1"/>
</dbReference>
<evidence type="ECO:0000313" key="9">
    <source>
        <dbReference type="Proteomes" id="UP000644507"/>
    </source>
</evidence>
<dbReference type="InterPro" id="IPR000719">
    <property type="entry name" value="Prot_kinase_dom"/>
</dbReference>
<dbReference type="GO" id="GO:0005524">
    <property type="term" value="F:ATP binding"/>
    <property type="evidence" value="ECO:0007669"/>
    <property type="project" value="UniProtKB-UniRule"/>
</dbReference>
<dbReference type="Gene3D" id="1.10.286.20">
    <property type="match status" value="1"/>
</dbReference>
<dbReference type="Pfam" id="PF00889">
    <property type="entry name" value="EF_TS"/>
    <property type="match status" value="1"/>
</dbReference>
<dbReference type="SUPFAM" id="SSF56112">
    <property type="entry name" value="Protein kinase-like (PK-like)"/>
    <property type="match status" value="1"/>
</dbReference>
<evidence type="ECO:0000256" key="4">
    <source>
        <dbReference type="ARBA" id="ARBA00022840"/>
    </source>
</evidence>
<feature type="binding site" evidence="5">
    <location>
        <position position="61"/>
    </location>
    <ligand>
        <name>ATP</name>
        <dbReference type="ChEBI" id="CHEBI:30616"/>
    </ligand>
</feature>
<dbReference type="CDD" id="cd14014">
    <property type="entry name" value="STKc_PknB_like"/>
    <property type="match status" value="1"/>
</dbReference>
<evidence type="ECO:0000256" key="6">
    <source>
        <dbReference type="SAM" id="MobiDB-lite"/>
    </source>
</evidence>
<organism evidence="8 9">
    <name type="scientific">Roseibacillus persicicus</name>
    <dbReference type="NCBI Taxonomy" id="454148"/>
    <lineage>
        <taxon>Bacteria</taxon>
        <taxon>Pseudomonadati</taxon>
        <taxon>Verrucomicrobiota</taxon>
        <taxon>Verrucomicrobiia</taxon>
        <taxon>Verrucomicrobiales</taxon>
        <taxon>Verrucomicrobiaceae</taxon>
        <taxon>Roseibacillus</taxon>
    </lineage>
</organism>
<evidence type="ECO:0000256" key="2">
    <source>
        <dbReference type="ARBA" id="ARBA00022741"/>
    </source>
</evidence>
<feature type="region of interest" description="Disordered" evidence="6">
    <location>
        <begin position="246"/>
        <end position="268"/>
    </location>
</feature>
<dbReference type="Proteomes" id="UP000644507">
    <property type="component" value="Unassembled WGS sequence"/>
</dbReference>
<dbReference type="PROSITE" id="PS00107">
    <property type="entry name" value="PROTEIN_KINASE_ATP"/>
    <property type="match status" value="1"/>
</dbReference>
<accession>A0A918WMG8</accession>
<name>A0A918WMG8_9BACT</name>
<dbReference type="SUPFAM" id="SSF54713">
    <property type="entry name" value="Elongation factor Ts (EF-Ts), dimerisation domain"/>
    <property type="match status" value="1"/>
</dbReference>
<dbReference type="InterPro" id="IPR017441">
    <property type="entry name" value="Protein_kinase_ATP_BS"/>
</dbReference>
<dbReference type="InterPro" id="IPR036402">
    <property type="entry name" value="EF-Ts_dimer_sf"/>
</dbReference>
<dbReference type="SMART" id="SM00220">
    <property type="entry name" value="S_TKc"/>
    <property type="match status" value="1"/>
</dbReference>
<dbReference type="GO" id="GO:0003746">
    <property type="term" value="F:translation elongation factor activity"/>
    <property type="evidence" value="ECO:0007669"/>
    <property type="project" value="InterPro"/>
</dbReference>
<keyword evidence="2 5" id="KW-0547">Nucleotide-binding</keyword>
<proteinExistence type="predicted"/>
<evidence type="ECO:0000256" key="3">
    <source>
        <dbReference type="ARBA" id="ARBA00022777"/>
    </source>
</evidence>
<reference evidence="8" key="1">
    <citation type="journal article" date="2014" name="Int. J. Syst. Evol. Microbiol.">
        <title>Complete genome sequence of Corynebacterium casei LMG S-19264T (=DSM 44701T), isolated from a smear-ripened cheese.</title>
        <authorList>
            <consortium name="US DOE Joint Genome Institute (JGI-PGF)"/>
            <person name="Walter F."/>
            <person name="Albersmeier A."/>
            <person name="Kalinowski J."/>
            <person name="Ruckert C."/>
        </authorList>
    </citation>
    <scope>NUCLEOTIDE SEQUENCE</scope>
    <source>
        <strain evidence="8">KCTC 12988</strain>
    </source>
</reference>
<evidence type="ECO:0000256" key="5">
    <source>
        <dbReference type="PROSITE-ProRule" id="PRU10141"/>
    </source>
</evidence>
<dbReference type="Gene3D" id="3.30.200.20">
    <property type="entry name" value="Phosphorylase Kinase, domain 1"/>
    <property type="match status" value="1"/>
</dbReference>
<dbReference type="EMBL" id="BMXI01000012">
    <property type="protein sequence ID" value="GHC59766.1"/>
    <property type="molecule type" value="Genomic_DNA"/>
</dbReference>
<evidence type="ECO:0000259" key="7">
    <source>
        <dbReference type="PROSITE" id="PS50011"/>
    </source>
</evidence>
<keyword evidence="4 5" id="KW-0067">ATP-binding</keyword>
<sequence length="370" mass="41873">MKLKDILDEFDSATESTQRDPVQKIDTLGPFTLEEKIGEGTFGTVWRAHQSVPVQREVALKILKIGMDTGEVLARFEQERQTLALMDHPNIARVFDAGASEAGRPYFVMELVHARESLTRYCQERSLPLERRIQLFREACLAIQHAHQKGIIHRDIKPSNILVSSEDPPRVKVIDFGIAKVITSDGSPDQTFRTRADRFMGTPAYMSPEQLADARDVDTRSDVYSLGVILYELLTDTLPFDAETAHARERSTVTKKPSQQSTRETKSELRGDLDCITLKCLEVDRQRRYQSPSDLVADLDRYLTHQPILARPPEGLYLASQFYKRHKAAAAPAGLNRSDIPAELVEAEKEVFRKQMENSGKPDNIIDKII</sequence>